<evidence type="ECO:0008006" key="3">
    <source>
        <dbReference type="Google" id="ProtNLM"/>
    </source>
</evidence>
<comment type="caution">
    <text evidence="1">The sequence shown here is derived from an EMBL/GenBank/DDBJ whole genome shotgun (WGS) entry which is preliminary data.</text>
</comment>
<evidence type="ECO:0000313" key="1">
    <source>
        <dbReference type="EMBL" id="MFC4673980.1"/>
    </source>
</evidence>
<accession>A0ABV9KUT7</accession>
<sequence length="52" mass="5821">MKNLDSFEFMELTKEELVNIEGGSLSAHAKTIAHYVGAHVADTIDFWDGFFS</sequence>
<name>A0ABV9KUT7_9BACT</name>
<dbReference type="EMBL" id="JBHSGN010000064">
    <property type="protein sequence ID" value="MFC4673980.1"/>
    <property type="molecule type" value="Genomic_DNA"/>
</dbReference>
<keyword evidence="2" id="KW-1185">Reference proteome</keyword>
<organism evidence="1 2">
    <name type="scientific">Dysgonomonas termitidis</name>
    <dbReference type="NCBI Taxonomy" id="1516126"/>
    <lineage>
        <taxon>Bacteria</taxon>
        <taxon>Pseudomonadati</taxon>
        <taxon>Bacteroidota</taxon>
        <taxon>Bacteroidia</taxon>
        <taxon>Bacteroidales</taxon>
        <taxon>Dysgonomonadaceae</taxon>
        <taxon>Dysgonomonas</taxon>
    </lineage>
</organism>
<gene>
    <name evidence="1" type="ORF">ACFO6W_09765</name>
</gene>
<protein>
    <recommendedName>
        <fullName evidence="3">Bacteriocin</fullName>
    </recommendedName>
</protein>
<evidence type="ECO:0000313" key="2">
    <source>
        <dbReference type="Proteomes" id="UP001596023"/>
    </source>
</evidence>
<dbReference type="Proteomes" id="UP001596023">
    <property type="component" value="Unassembled WGS sequence"/>
</dbReference>
<dbReference type="RefSeq" id="WP_379995803.1">
    <property type="nucleotide sequence ID" value="NZ_JBHSGN010000064.1"/>
</dbReference>
<reference evidence="2" key="1">
    <citation type="journal article" date="2019" name="Int. J. Syst. Evol. Microbiol.">
        <title>The Global Catalogue of Microorganisms (GCM) 10K type strain sequencing project: providing services to taxonomists for standard genome sequencing and annotation.</title>
        <authorList>
            <consortium name="The Broad Institute Genomics Platform"/>
            <consortium name="The Broad Institute Genome Sequencing Center for Infectious Disease"/>
            <person name="Wu L."/>
            <person name="Ma J."/>
        </authorList>
    </citation>
    <scope>NUCLEOTIDE SEQUENCE [LARGE SCALE GENOMIC DNA]</scope>
    <source>
        <strain evidence="2">CCUG 66188</strain>
    </source>
</reference>
<proteinExistence type="predicted"/>